<protein>
    <submittedName>
        <fullName evidence="1">MIP34813p1</fullName>
    </submittedName>
</protein>
<sequence>MEWKKIVTAAEWKKKRCTTDDATRRERRQAHEFYALSSIARRSGGVCVRADQHIRERVARLEKRVSKHCQL</sequence>
<organism evidence="1">
    <name type="scientific">Drosophila melanogaster</name>
    <name type="common">Fruit fly</name>
    <dbReference type="NCBI Taxonomy" id="7227"/>
    <lineage>
        <taxon>Eukaryota</taxon>
        <taxon>Metazoa</taxon>
        <taxon>Ecdysozoa</taxon>
        <taxon>Arthropoda</taxon>
        <taxon>Hexapoda</taxon>
        <taxon>Insecta</taxon>
        <taxon>Pterygota</taxon>
        <taxon>Neoptera</taxon>
        <taxon>Endopterygota</taxon>
        <taxon>Diptera</taxon>
        <taxon>Brachycera</taxon>
        <taxon>Muscomorpha</taxon>
        <taxon>Ephydroidea</taxon>
        <taxon>Drosophilidae</taxon>
        <taxon>Drosophila</taxon>
        <taxon>Sophophora</taxon>
    </lineage>
</organism>
<accession>H8F4T4</accession>
<reference evidence="1" key="1">
    <citation type="submission" date="2012-03" db="EMBL/GenBank/DDBJ databases">
        <authorList>
            <person name="Carlson J."/>
            <person name="Booth B."/>
            <person name="Frise E."/>
            <person name="Sandler J."/>
            <person name="Wan K."/>
            <person name="Yu C."/>
            <person name="Celniker S."/>
        </authorList>
    </citation>
    <scope>NUCLEOTIDE SEQUENCE</scope>
</reference>
<proteinExistence type="evidence at transcript level"/>
<dbReference type="AlphaFoldDB" id="H8F4T4"/>
<evidence type="ECO:0000313" key="1">
    <source>
        <dbReference type="EMBL" id="AFE00724.1"/>
    </source>
</evidence>
<dbReference type="EMBL" id="BT133324">
    <property type="protein sequence ID" value="AFE00724.1"/>
    <property type="molecule type" value="mRNA"/>
</dbReference>
<name>H8F4T4_DROME</name>